<protein>
    <recommendedName>
        <fullName evidence="4">MxaA protein</fullName>
    </recommendedName>
</protein>
<keyword evidence="1" id="KW-0472">Membrane</keyword>
<reference evidence="2 3" key="1">
    <citation type="submission" date="2020-04" db="EMBL/GenBank/DDBJ databases">
        <authorList>
            <person name="De Canck E."/>
        </authorList>
    </citation>
    <scope>NUCLEOTIDE SEQUENCE [LARGE SCALE GENOMIC DNA]</scope>
    <source>
        <strain evidence="2 3">LMG 29542</strain>
    </source>
</reference>
<organism evidence="2 3">
    <name type="scientific">Paraburkholderia humisilvae</name>
    <dbReference type="NCBI Taxonomy" id="627669"/>
    <lineage>
        <taxon>Bacteria</taxon>
        <taxon>Pseudomonadati</taxon>
        <taxon>Pseudomonadota</taxon>
        <taxon>Betaproteobacteria</taxon>
        <taxon>Burkholderiales</taxon>
        <taxon>Burkholderiaceae</taxon>
        <taxon>Paraburkholderia</taxon>
    </lineage>
</organism>
<dbReference type="EMBL" id="CADIKH010000026">
    <property type="protein sequence ID" value="CAB3765152.1"/>
    <property type="molecule type" value="Genomic_DNA"/>
</dbReference>
<feature type="transmembrane region" description="Helical" evidence="1">
    <location>
        <begin position="175"/>
        <end position="195"/>
    </location>
</feature>
<keyword evidence="1" id="KW-1133">Transmembrane helix</keyword>
<name>A0A6J5EIU6_9BURK</name>
<accession>A0A6J5EIU6</accession>
<evidence type="ECO:0000313" key="3">
    <source>
        <dbReference type="Proteomes" id="UP000494363"/>
    </source>
</evidence>
<keyword evidence="3" id="KW-1185">Reference proteome</keyword>
<keyword evidence="1" id="KW-0812">Transmembrane</keyword>
<proteinExistence type="predicted"/>
<evidence type="ECO:0000313" key="2">
    <source>
        <dbReference type="EMBL" id="CAB3765152.1"/>
    </source>
</evidence>
<evidence type="ECO:0008006" key="4">
    <source>
        <dbReference type="Google" id="ProtNLM"/>
    </source>
</evidence>
<dbReference type="Proteomes" id="UP000494363">
    <property type="component" value="Unassembled WGS sequence"/>
</dbReference>
<dbReference type="AlphaFoldDB" id="A0A6J5EIU6"/>
<evidence type="ECO:0000256" key="1">
    <source>
        <dbReference type="SAM" id="Phobius"/>
    </source>
</evidence>
<sequence length="304" mass="34000">MTQRASAREKGSERGRACVAIALGLSMLCACRLANADQAIVQQPPAFGHAIADVLEQKVLLQERGHRAELVALPSAGRITPWLERRPPSISTDDEGRQWLVLHYQIVNAPQQLVSVTIPATRLPLTSGAALDVPDWAVTVAPLTLTDPPNRGLLTPLQADRVITAPSLAPIRRALAIWASATFGVLIAWCAWALWRDRREFARLPFARVWRALRRRDPASVDDDATAWRLLHDALNSTAGRVIRARSLPQLLRDAPHLQPLRPQLEAFFRCSSARFFENVPPPERFSLRKFAEALYRAERRNQH</sequence>
<dbReference type="RefSeq" id="WP_175229162.1">
    <property type="nucleotide sequence ID" value="NZ_CADIKH010000026.1"/>
</dbReference>
<dbReference type="PROSITE" id="PS51257">
    <property type="entry name" value="PROKAR_LIPOPROTEIN"/>
    <property type="match status" value="1"/>
</dbReference>
<gene>
    <name evidence="2" type="ORF">LMG29542_05061</name>
</gene>